<organism evidence="9 10">
    <name type="scientific">Streptomyces albiaxialis</name>
    <dbReference type="NCBI Taxonomy" id="329523"/>
    <lineage>
        <taxon>Bacteria</taxon>
        <taxon>Bacillati</taxon>
        <taxon>Actinomycetota</taxon>
        <taxon>Actinomycetes</taxon>
        <taxon>Kitasatosporales</taxon>
        <taxon>Streptomycetaceae</taxon>
        <taxon>Streptomyces</taxon>
    </lineage>
</organism>
<keyword evidence="4 7" id="KW-0812">Transmembrane</keyword>
<dbReference type="Gene3D" id="1.10.3720.10">
    <property type="entry name" value="MetI-like"/>
    <property type="match status" value="1"/>
</dbReference>
<gene>
    <name evidence="9" type="ORF">GCM10009801_60990</name>
</gene>
<feature type="transmembrane region" description="Helical" evidence="7">
    <location>
        <begin position="166"/>
        <end position="189"/>
    </location>
</feature>
<keyword evidence="2 7" id="KW-0813">Transport</keyword>
<evidence type="ECO:0000256" key="5">
    <source>
        <dbReference type="ARBA" id="ARBA00022989"/>
    </source>
</evidence>
<evidence type="ECO:0000256" key="4">
    <source>
        <dbReference type="ARBA" id="ARBA00022692"/>
    </source>
</evidence>
<keyword evidence="6 7" id="KW-0472">Membrane</keyword>
<evidence type="ECO:0000256" key="2">
    <source>
        <dbReference type="ARBA" id="ARBA00022448"/>
    </source>
</evidence>
<dbReference type="PANTHER" id="PTHR30193:SF37">
    <property type="entry name" value="INNER MEMBRANE ABC TRANSPORTER PERMEASE PROTEIN YCJO"/>
    <property type="match status" value="1"/>
</dbReference>
<evidence type="ECO:0000313" key="9">
    <source>
        <dbReference type="EMBL" id="GAA2093624.1"/>
    </source>
</evidence>
<comment type="caution">
    <text evidence="9">The sequence shown here is derived from an EMBL/GenBank/DDBJ whole genome shotgun (WGS) entry which is preliminary data.</text>
</comment>
<comment type="subcellular location">
    <subcellularLocation>
        <location evidence="1 7">Cell membrane</location>
        <topology evidence="1 7">Multi-pass membrane protein</topology>
    </subcellularLocation>
</comment>
<dbReference type="PANTHER" id="PTHR30193">
    <property type="entry name" value="ABC TRANSPORTER PERMEASE PROTEIN"/>
    <property type="match status" value="1"/>
</dbReference>
<dbReference type="InterPro" id="IPR051393">
    <property type="entry name" value="ABC_transporter_permease"/>
</dbReference>
<evidence type="ECO:0000256" key="7">
    <source>
        <dbReference type="RuleBase" id="RU363032"/>
    </source>
</evidence>
<evidence type="ECO:0000313" key="10">
    <source>
        <dbReference type="Proteomes" id="UP001500016"/>
    </source>
</evidence>
<accession>A0ABN2WJ03</accession>
<evidence type="ECO:0000256" key="1">
    <source>
        <dbReference type="ARBA" id="ARBA00004651"/>
    </source>
</evidence>
<dbReference type="Pfam" id="PF00528">
    <property type="entry name" value="BPD_transp_1"/>
    <property type="match status" value="1"/>
</dbReference>
<dbReference type="CDD" id="cd06261">
    <property type="entry name" value="TM_PBP2"/>
    <property type="match status" value="1"/>
</dbReference>
<feature type="transmembrane region" description="Helical" evidence="7">
    <location>
        <begin position="87"/>
        <end position="108"/>
    </location>
</feature>
<feature type="transmembrane region" description="Helical" evidence="7">
    <location>
        <begin position="273"/>
        <end position="293"/>
    </location>
</feature>
<feature type="transmembrane region" description="Helical" evidence="7">
    <location>
        <begin position="222"/>
        <end position="241"/>
    </location>
</feature>
<proteinExistence type="inferred from homology"/>
<comment type="similarity">
    <text evidence="7">Belongs to the binding-protein-dependent transport system permease family.</text>
</comment>
<dbReference type="EMBL" id="BAAAPE010000015">
    <property type="protein sequence ID" value="GAA2093624.1"/>
    <property type="molecule type" value="Genomic_DNA"/>
</dbReference>
<protein>
    <submittedName>
        <fullName evidence="9">Sugar ABC transporter permease</fullName>
    </submittedName>
</protein>
<dbReference type="InterPro" id="IPR035906">
    <property type="entry name" value="MetI-like_sf"/>
</dbReference>
<feature type="domain" description="ABC transmembrane type-1" evidence="8">
    <location>
        <begin position="83"/>
        <end position="294"/>
    </location>
</feature>
<keyword evidence="5 7" id="KW-1133">Transmembrane helix</keyword>
<keyword evidence="3" id="KW-1003">Cell membrane</keyword>
<sequence length="302" mass="33149">MTTTVGDPPRRRRKGGPLTRREARAGLLFVLPCFLLFVAFRFGPGIAGVLMSFTDYTLTGGGRFTGLDNFTRLWDDPVFWQALKVTAVYVVIAVPGTLVLSTGLALLTRRAFRGSKLFRSVFFLPVVTSLVLAATVFVWIFSTGGPWATVVSWFGMSEDSWLTDDFLVLPALAVVGIWSRFGYGMLILLARMQDIPRELEEAAVTDGAGPWQRFRHIVLPQLKPAVFFLAVIETTASFQVFDAVYTMTGGGPANASYTLVFQLYDAGFKYFELGYAAAIGVALFALTLVVAVVQRLVIGKDQ</sequence>
<reference evidence="9 10" key="1">
    <citation type="journal article" date="2019" name="Int. J. Syst. Evol. Microbiol.">
        <title>The Global Catalogue of Microorganisms (GCM) 10K type strain sequencing project: providing services to taxonomists for standard genome sequencing and annotation.</title>
        <authorList>
            <consortium name="The Broad Institute Genomics Platform"/>
            <consortium name="The Broad Institute Genome Sequencing Center for Infectious Disease"/>
            <person name="Wu L."/>
            <person name="Ma J."/>
        </authorList>
    </citation>
    <scope>NUCLEOTIDE SEQUENCE [LARGE SCALE GENOMIC DNA]</scope>
    <source>
        <strain evidence="9 10">JCM 15478</strain>
    </source>
</reference>
<evidence type="ECO:0000256" key="6">
    <source>
        <dbReference type="ARBA" id="ARBA00023136"/>
    </source>
</evidence>
<name>A0ABN2WJ03_9ACTN</name>
<keyword evidence="10" id="KW-1185">Reference proteome</keyword>
<dbReference type="PROSITE" id="PS50928">
    <property type="entry name" value="ABC_TM1"/>
    <property type="match status" value="1"/>
</dbReference>
<dbReference type="InterPro" id="IPR000515">
    <property type="entry name" value="MetI-like"/>
</dbReference>
<dbReference type="SUPFAM" id="SSF161098">
    <property type="entry name" value="MetI-like"/>
    <property type="match status" value="1"/>
</dbReference>
<dbReference type="RefSeq" id="WP_344532694.1">
    <property type="nucleotide sequence ID" value="NZ_BAAAPE010000015.1"/>
</dbReference>
<evidence type="ECO:0000256" key="3">
    <source>
        <dbReference type="ARBA" id="ARBA00022475"/>
    </source>
</evidence>
<feature type="transmembrane region" description="Helical" evidence="7">
    <location>
        <begin position="120"/>
        <end position="141"/>
    </location>
</feature>
<dbReference type="Proteomes" id="UP001500016">
    <property type="component" value="Unassembled WGS sequence"/>
</dbReference>
<evidence type="ECO:0000259" key="8">
    <source>
        <dbReference type="PROSITE" id="PS50928"/>
    </source>
</evidence>
<feature type="transmembrane region" description="Helical" evidence="7">
    <location>
        <begin position="21"/>
        <end position="42"/>
    </location>
</feature>